<feature type="transmembrane region" description="Helical" evidence="8">
    <location>
        <begin position="112"/>
        <end position="134"/>
    </location>
</feature>
<feature type="transmembrane region" description="Helical" evidence="8">
    <location>
        <begin position="87"/>
        <end position="106"/>
    </location>
</feature>
<dbReference type="PANTHER" id="PTHR30221">
    <property type="entry name" value="SMALL-CONDUCTANCE MECHANOSENSITIVE CHANNEL"/>
    <property type="match status" value="1"/>
</dbReference>
<comment type="caution">
    <text evidence="12">The sequence shown here is derived from an EMBL/GenBank/DDBJ whole genome shotgun (WGS) entry which is preliminary data.</text>
</comment>
<evidence type="ECO:0000256" key="7">
    <source>
        <dbReference type="SAM" id="MobiDB-lite"/>
    </source>
</evidence>
<dbReference type="PANTHER" id="PTHR30221:SF20">
    <property type="entry name" value="SMALL-CONDUCTANCE MECHANOSENSITIVE CHANNEL"/>
    <property type="match status" value="1"/>
</dbReference>
<keyword evidence="5 8" id="KW-1133">Transmembrane helix</keyword>
<dbReference type="AlphaFoldDB" id="A0AAE4SD55"/>
<keyword evidence="3" id="KW-1003">Cell membrane</keyword>
<proteinExistence type="inferred from homology"/>
<evidence type="ECO:0000259" key="9">
    <source>
        <dbReference type="Pfam" id="PF00924"/>
    </source>
</evidence>
<dbReference type="GO" id="GO:0008381">
    <property type="term" value="F:mechanosensitive monoatomic ion channel activity"/>
    <property type="evidence" value="ECO:0007669"/>
    <property type="project" value="InterPro"/>
</dbReference>
<dbReference type="GO" id="GO:0005886">
    <property type="term" value="C:plasma membrane"/>
    <property type="evidence" value="ECO:0007669"/>
    <property type="project" value="UniProtKB-SubCell"/>
</dbReference>
<evidence type="ECO:0000256" key="6">
    <source>
        <dbReference type="ARBA" id="ARBA00023136"/>
    </source>
</evidence>
<feature type="transmembrane region" description="Helical" evidence="8">
    <location>
        <begin position="47"/>
        <end position="67"/>
    </location>
</feature>
<feature type="domain" description="Mechanosensitive ion channel MscS" evidence="9">
    <location>
        <begin position="129"/>
        <end position="194"/>
    </location>
</feature>
<dbReference type="InterPro" id="IPR011014">
    <property type="entry name" value="MscS_channel_TM-2"/>
</dbReference>
<evidence type="ECO:0000313" key="13">
    <source>
        <dbReference type="Proteomes" id="UP001283212"/>
    </source>
</evidence>
<evidence type="ECO:0000256" key="2">
    <source>
        <dbReference type="ARBA" id="ARBA00008017"/>
    </source>
</evidence>
<dbReference type="Gene3D" id="3.30.70.100">
    <property type="match status" value="1"/>
</dbReference>
<evidence type="ECO:0000256" key="3">
    <source>
        <dbReference type="ARBA" id="ARBA00022475"/>
    </source>
</evidence>
<dbReference type="InterPro" id="IPR045275">
    <property type="entry name" value="MscS_archaea/bacteria_type"/>
</dbReference>
<feature type="domain" description="Mechanosensitive ion channel transmembrane helices 2/3" evidence="11">
    <location>
        <begin position="86"/>
        <end position="127"/>
    </location>
</feature>
<keyword evidence="6 8" id="KW-0472">Membrane</keyword>
<organism evidence="12 13">
    <name type="scientific">Methanorbis rubei</name>
    <dbReference type="NCBI Taxonomy" id="3028300"/>
    <lineage>
        <taxon>Archaea</taxon>
        <taxon>Methanobacteriati</taxon>
        <taxon>Methanobacteriota</taxon>
        <taxon>Stenosarchaea group</taxon>
        <taxon>Methanomicrobia</taxon>
        <taxon>Methanomicrobiales</taxon>
        <taxon>Methanocorpusculaceae</taxon>
        <taxon>Methanorbis</taxon>
    </lineage>
</organism>
<dbReference type="EMBL" id="JAWDKB010000002">
    <property type="protein sequence ID" value="MDV0443180.1"/>
    <property type="molecule type" value="Genomic_DNA"/>
</dbReference>
<comment type="similarity">
    <text evidence="2">Belongs to the MscS (TC 1.A.23) family.</text>
</comment>
<dbReference type="InterPro" id="IPR011066">
    <property type="entry name" value="MscS_channel_C_sf"/>
</dbReference>
<dbReference type="InterPro" id="IPR049142">
    <property type="entry name" value="MS_channel_1st"/>
</dbReference>
<accession>A0AAE4SD55</accession>
<feature type="domain" description="Mechanosensitive ion channel MscS C-terminal" evidence="10">
    <location>
        <begin position="203"/>
        <end position="283"/>
    </location>
</feature>
<name>A0AAE4SD55_9EURY</name>
<dbReference type="RefSeq" id="WP_338095712.1">
    <property type="nucleotide sequence ID" value="NZ_JAWDKB010000002.1"/>
</dbReference>
<reference evidence="12 13" key="1">
    <citation type="submission" date="2023-06" db="EMBL/GenBank/DDBJ databases">
        <title>Genome sequence of Methancorpusculaceae sp. Cs1.</title>
        <authorList>
            <person name="Protasov E."/>
            <person name="Platt K."/>
            <person name="Poehlein A."/>
            <person name="Daniel R."/>
            <person name="Brune A."/>
        </authorList>
    </citation>
    <scope>NUCLEOTIDE SEQUENCE [LARGE SCALE GENOMIC DNA]</scope>
    <source>
        <strain evidence="12 13">Cs1</strain>
    </source>
</reference>
<evidence type="ECO:0000259" key="11">
    <source>
        <dbReference type="Pfam" id="PF21088"/>
    </source>
</evidence>
<dbReference type="InterPro" id="IPR010920">
    <property type="entry name" value="LSM_dom_sf"/>
</dbReference>
<comment type="subcellular location">
    <subcellularLocation>
        <location evidence="1">Cell membrane</location>
        <topology evidence="1">Multi-pass membrane protein</topology>
    </subcellularLocation>
</comment>
<protein>
    <submittedName>
        <fullName evidence="12">Small-conductance mechanosensitive channel</fullName>
    </submittedName>
</protein>
<evidence type="ECO:0000259" key="10">
    <source>
        <dbReference type="Pfam" id="PF21082"/>
    </source>
</evidence>
<dbReference type="InterPro" id="IPR023408">
    <property type="entry name" value="MscS_beta-dom_sf"/>
</dbReference>
<feature type="region of interest" description="Disordered" evidence="7">
    <location>
        <begin position="305"/>
        <end position="337"/>
    </location>
</feature>
<sequence>MAEINVTGIMESLFNGAGSLTTSVENTSFLATKPFESFGIAMTYGDIIAVVVIIAATFIIAKLLSNIVRRMFSGKIDKGNLAFMEKLTRWTIYFFGFLAVSTPLGIDFSGLMVAGGIIAVAIGFASQSTLSNFISGLLLMFERPVGLGDNIAVKGTEGYVEDIGLMSTTLRTYKGVYVRVPNEAMFTSDITNYVAHIARRFDYNITIRYKDDAEKAMKIIKETVDKHPYALKSPAPSVFVDNLGPNGSNLLVRIWAPSGYWWDAKTELLGKIVQALRAAGIVIPFDQNVVWFGHDQNKSLDRAMYGRPIQPSSSPEYLQTAGPGREQSAPENTAQVK</sequence>
<dbReference type="Pfam" id="PF21082">
    <property type="entry name" value="MS_channel_3rd"/>
    <property type="match status" value="1"/>
</dbReference>
<dbReference type="Pfam" id="PF00924">
    <property type="entry name" value="MS_channel_2nd"/>
    <property type="match status" value="1"/>
</dbReference>
<gene>
    <name evidence="12" type="primary">mscS</name>
    <name evidence="12" type="ORF">McpCs1_05480</name>
</gene>
<dbReference type="SUPFAM" id="SSF50182">
    <property type="entry name" value="Sm-like ribonucleoproteins"/>
    <property type="match status" value="1"/>
</dbReference>
<dbReference type="InterPro" id="IPR049278">
    <property type="entry name" value="MS_channel_C"/>
</dbReference>
<dbReference type="InterPro" id="IPR006685">
    <property type="entry name" value="MscS_channel_2nd"/>
</dbReference>
<keyword evidence="4 8" id="KW-0812">Transmembrane</keyword>
<evidence type="ECO:0000256" key="8">
    <source>
        <dbReference type="SAM" id="Phobius"/>
    </source>
</evidence>
<evidence type="ECO:0000256" key="5">
    <source>
        <dbReference type="ARBA" id="ARBA00022989"/>
    </source>
</evidence>
<dbReference type="Gene3D" id="2.30.30.60">
    <property type="match status" value="1"/>
</dbReference>
<dbReference type="SUPFAM" id="SSF82861">
    <property type="entry name" value="Mechanosensitive channel protein MscS (YggB), transmembrane region"/>
    <property type="match status" value="1"/>
</dbReference>
<dbReference type="Proteomes" id="UP001283212">
    <property type="component" value="Unassembled WGS sequence"/>
</dbReference>
<evidence type="ECO:0000313" key="12">
    <source>
        <dbReference type="EMBL" id="MDV0443180.1"/>
    </source>
</evidence>
<evidence type="ECO:0000256" key="1">
    <source>
        <dbReference type="ARBA" id="ARBA00004651"/>
    </source>
</evidence>
<dbReference type="SUPFAM" id="SSF82689">
    <property type="entry name" value="Mechanosensitive channel protein MscS (YggB), C-terminal domain"/>
    <property type="match status" value="1"/>
</dbReference>
<keyword evidence="13" id="KW-1185">Reference proteome</keyword>
<evidence type="ECO:0000256" key="4">
    <source>
        <dbReference type="ARBA" id="ARBA00022692"/>
    </source>
</evidence>
<dbReference type="Gene3D" id="1.10.287.1260">
    <property type="match status" value="1"/>
</dbReference>
<dbReference type="Pfam" id="PF21088">
    <property type="entry name" value="MS_channel_1st"/>
    <property type="match status" value="1"/>
</dbReference>